<dbReference type="RefSeq" id="WP_220111358.1">
    <property type="nucleotide sequence ID" value="NZ_JAHZST010000019.1"/>
</dbReference>
<comment type="caution">
    <text evidence="1">The sequence shown here is derived from an EMBL/GenBank/DDBJ whole genome shotgun (WGS) entry which is preliminary data.</text>
</comment>
<proteinExistence type="predicted"/>
<evidence type="ECO:0000313" key="1">
    <source>
        <dbReference type="EMBL" id="MBW8186017.1"/>
    </source>
</evidence>
<organism evidence="1 2">
    <name type="scientific">Shewanella nanhaiensis</name>
    <dbReference type="NCBI Taxonomy" id="2864872"/>
    <lineage>
        <taxon>Bacteria</taxon>
        <taxon>Pseudomonadati</taxon>
        <taxon>Pseudomonadota</taxon>
        <taxon>Gammaproteobacteria</taxon>
        <taxon>Alteromonadales</taxon>
        <taxon>Shewanellaceae</taxon>
        <taxon>Shewanella</taxon>
    </lineage>
</organism>
<keyword evidence="2" id="KW-1185">Reference proteome</keyword>
<dbReference type="Proteomes" id="UP001195963">
    <property type="component" value="Unassembled WGS sequence"/>
</dbReference>
<name>A0ABS7E8L5_9GAMM</name>
<gene>
    <name evidence="1" type="ORF">K0625_20490</name>
</gene>
<sequence length="392" mass="43778">MYQLKKSKSVLLMLSLVTVGLIGAGISVEAEAKDRAAGFYTRGDVSKTPGLRNGYDDPTASASDPTKPKDWAKNVDGIVVQLEWAALQSQKPETVPSGQDKLNTQLIEDALADVREWNAVQGNNKLGIKLRVFAGIYTPQWVKDEVGSSTLDFKGSSFDGEFPHFWKSAFKTRYKQFHGLLANKYDSEPLITEVAISGCMIKNADMHRARSEYQNINILIDAGLTWQKDQDCQNWQINAVAGKWDTTWVSVARPHFRQFKKMASSPSKSDWPLSTGVMKETVETCRKAGNCVSGNNSLEQEDKDANAFNNDQHAIYYAASKYRGTRSKAPLYFQTDVKIQQGSGLIHNIIGWGIKNSHVEMIELPTLKAFKKYDDAYLGSSAMQKKRTKLKE</sequence>
<protein>
    <recommendedName>
        <fullName evidence="3">Glycoside hydrolase family 42 N-terminal domain-containing protein</fullName>
    </recommendedName>
</protein>
<evidence type="ECO:0008006" key="3">
    <source>
        <dbReference type="Google" id="ProtNLM"/>
    </source>
</evidence>
<accession>A0ABS7E8L5</accession>
<dbReference type="EMBL" id="JAHZST010000019">
    <property type="protein sequence ID" value="MBW8186017.1"/>
    <property type="molecule type" value="Genomic_DNA"/>
</dbReference>
<evidence type="ECO:0000313" key="2">
    <source>
        <dbReference type="Proteomes" id="UP001195963"/>
    </source>
</evidence>
<reference evidence="1 2" key="1">
    <citation type="submission" date="2021-07" db="EMBL/GenBank/DDBJ databases">
        <title>Shewanella sp. nov, isolated from SCS.</title>
        <authorList>
            <person name="Cao W.R."/>
        </authorList>
    </citation>
    <scope>NUCLEOTIDE SEQUENCE [LARGE SCALE GENOMIC DNA]</scope>
    <source>
        <strain evidence="1 2">NR704-98</strain>
    </source>
</reference>